<accession>A0A2W5QHL4</accession>
<dbReference type="Gene3D" id="4.10.410.40">
    <property type="match status" value="1"/>
</dbReference>
<proteinExistence type="predicted"/>
<reference evidence="1 2" key="1">
    <citation type="submission" date="2017-08" db="EMBL/GenBank/DDBJ databases">
        <title>Infants hospitalized years apart are colonized by the same room-sourced microbial strains.</title>
        <authorList>
            <person name="Brooks B."/>
            <person name="Olm M.R."/>
            <person name="Firek B.A."/>
            <person name="Baker R."/>
            <person name="Thomas B.C."/>
            <person name="Morowitz M.J."/>
            <person name="Banfield J.F."/>
        </authorList>
    </citation>
    <scope>NUCLEOTIDE SEQUENCE [LARGE SCALE GENOMIC DNA]</scope>
    <source>
        <strain evidence="1">S2_005_002_R2_33</strain>
    </source>
</reference>
<gene>
    <name evidence="1" type="ORF">DI555_14130</name>
</gene>
<dbReference type="Proteomes" id="UP000249082">
    <property type="component" value="Unassembled WGS sequence"/>
</dbReference>
<comment type="caution">
    <text evidence="1">The sequence shown here is derived from an EMBL/GenBank/DDBJ whole genome shotgun (WGS) entry which is preliminary data.</text>
</comment>
<dbReference type="EMBL" id="QFPX01000010">
    <property type="protein sequence ID" value="PZQ54193.1"/>
    <property type="molecule type" value="Genomic_DNA"/>
</dbReference>
<evidence type="ECO:0000313" key="2">
    <source>
        <dbReference type="Proteomes" id="UP000249082"/>
    </source>
</evidence>
<organism evidence="1 2">
    <name type="scientific">Novosphingobium pentaromativorans</name>
    <dbReference type="NCBI Taxonomy" id="205844"/>
    <lineage>
        <taxon>Bacteria</taxon>
        <taxon>Pseudomonadati</taxon>
        <taxon>Pseudomonadota</taxon>
        <taxon>Alphaproteobacteria</taxon>
        <taxon>Sphingomonadales</taxon>
        <taxon>Sphingomonadaceae</taxon>
        <taxon>Novosphingobium</taxon>
    </lineage>
</organism>
<dbReference type="AlphaFoldDB" id="A0A2W5QHL4"/>
<name>A0A2W5QHL4_9SPHN</name>
<protein>
    <submittedName>
        <fullName evidence="1">Uncharacterized protein</fullName>
    </submittedName>
</protein>
<evidence type="ECO:0000313" key="1">
    <source>
        <dbReference type="EMBL" id="PZQ54193.1"/>
    </source>
</evidence>
<sequence length="158" mass="16502">MTVFTSAGTTLALTKTAPATYDKAGVEALLAAATKIGEVSDLGDIPAKAFDIVTWRNIASRGDSKAKGGYTLGTQTITVGIDPNDAGQALVDTATDDDDFYTAIISHPKLGVISGRALVMGGPRNYGDANTIATRQITLEYSIVSEDEDGLVIYTPED</sequence>